<feature type="compositionally biased region" description="Polar residues" evidence="2">
    <location>
        <begin position="543"/>
        <end position="554"/>
    </location>
</feature>
<evidence type="ECO:0000313" key="5">
    <source>
        <dbReference type="Proteomes" id="UP000054742"/>
    </source>
</evidence>
<reference evidence="4 5" key="1">
    <citation type="submission" date="2015-11" db="EMBL/GenBank/DDBJ databases">
        <title>Genomic analysis of 38 Legionella species identifies large and diverse effector repertoires.</title>
        <authorList>
            <person name="Burstein D."/>
            <person name="Amaro F."/>
            <person name="Zusman T."/>
            <person name="Lifshitz Z."/>
            <person name="Cohen O."/>
            <person name="Gilbert J.A."/>
            <person name="Pupko T."/>
            <person name="Shuman H.A."/>
            <person name="Segal G."/>
        </authorList>
    </citation>
    <scope>NUCLEOTIDE SEQUENCE [LARGE SCALE GENOMIC DNA]</scope>
    <source>
        <strain evidence="4 5">ATCC 43878</strain>
    </source>
</reference>
<evidence type="ECO:0000256" key="2">
    <source>
        <dbReference type="SAM" id="MobiDB-lite"/>
    </source>
</evidence>
<feature type="region of interest" description="Disordered" evidence="2">
    <location>
        <begin position="543"/>
        <end position="570"/>
    </location>
</feature>
<evidence type="ECO:0000313" key="4">
    <source>
        <dbReference type="EMBL" id="KTC84123.1"/>
    </source>
</evidence>
<gene>
    <name evidence="4" type="primary">lidA_1</name>
    <name evidence="4" type="ORF">Lbru_1484</name>
</gene>
<feature type="compositionally biased region" description="Low complexity" evidence="2">
    <location>
        <begin position="366"/>
        <end position="375"/>
    </location>
</feature>
<feature type="compositionally biased region" description="Polar residues" evidence="2">
    <location>
        <begin position="1"/>
        <end position="18"/>
    </location>
</feature>
<comment type="caution">
    <text evidence="4">The sequence shown here is derived from an EMBL/GenBank/DDBJ whole genome shotgun (WGS) entry which is preliminary data.</text>
</comment>
<dbReference type="InterPro" id="IPR041463">
    <property type="entry name" value="LidA_long_CC"/>
</dbReference>
<dbReference type="OrthoDB" id="5653092at2"/>
<dbReference type="Gene3D" id="6.10.140.2010">
    <property type="match status" value="1"/>
</dbReference>
<dbReference type="EMBL" id="LNXV01000011">
    <property type="protein sequence ID" value="KTC84123.1"/>
    <property type="molecule type" value="Genomic_DNA"/>
</dbReference>
<feature type="coiled-coil region" evidence="1">
    <location>
        <begin position="499"/>
        <end position="543"/>
    </location>
</feature>
<feature type="coiled-coil region" evidence="1">
    <location>
        <begin position="222"/>
        <end position="256"/>
    </location>
</feature>
<dbReference type="Pfam" id="PF18641">
    <property type="entry name" value="LidA_Long_CC"/>
    <property type="match status" value="1"/>
</dbReference>
<feature type="domain" description="LidA long coiled-coil" evidence="3">
    <location>
        <begin position="337"/>
        <end position="522"/>
    </location>
</feature>
<protein>
    <submittedName>
        <fullName evidence="4">Dot/Icm system substrate protein LidA</fullName>
    </submittedName>
</protein>
<dbReference type="Proteomes" id="UP000054742">
    <property type="component" value="Unassembled WGS sequence"/>
</dbReference>
<feature type="region of interest" description="Disordered" evidence="2">
    <location>
        <begin position="359"/>
        <end position="382"/>
    </location>
</feature>
<keyword evidence="1" id="KW-0175">Coiled coil</keyword>
<accession>A0A0W0SLB6</accession>
<dbReference type="RefSeq" id="WP_058441555.1">
    <property type="nucleotide sequence ID" value="NZ_CAAAHU010000003.1"/>
</dbReference>
<dbReference type="PATRIC" id="fig|29422.6.peg.1570"/>
<proteinExistence type="predicted"/>
<keyword evidence="5" id="KW-1185">Reference proteome</keyword>
<evidence type="ECO:0000256" key="1">
    <source>
        <dbReference type="SAM" id="Coils"/>
    </source>
</evidence>
<dbReference type="AlphaFoldDB" id="A0A0W0SLB6"/>
<name>A0A0W0SLB6_9GAMM</name>
<organism evidence="4 5">
    <name type="scientific">Legionella brunensis</name>
    <dbReference type="NCBI Taxonomy" id="29422"/>
    <lineage>
        <taxon>Bacteria</taxon>
        <taxon>Pseudomonadati</taxon>
        <taxon>Pseudomonadota</taxon>
        <taxon>Gammaproteobacteria</taxon>
        <taxon>Legionellales</taxon>
        <taxon>Legionellaceae</taxon>
        <taxon>Legionella</taxon>
    </lineage>
</organism>
<feature type="region of interest" description="Disordered" evidence="2">
    <location>
        <begin position="1"/>
        <end position="52"/>
    </location>
</feature>
<dbReference type="STRING" id="29422.Lbru_1484"/>
<sequence length="681" mass="76515">MANTTKITEALRVQSTLEGSPKKSMENALEMSPKKSMGQKQISPSPSKEDESIQLRSKAGNSVSLTASQLEKWFATLEARELKQDRKEKHIYHPNDPEVNPSYLATIYLSRYGLKTAKDVITFLKSPAGRDVQAMIGERLAEIASIENEIHQQQLDAETRRQRALAALLLGLLYEKEAEAKIKNAEIQKDIDKKLHHTTETTSGSTSKSEAYAAVAAYSESIAALEKILKDKVKESEELEEEFDKLDELALEIASRYHHLDQHITTLDHFGLLVNSFYMSHEERIKAIEALEAKINQLKGQTTSSAEAEQTSPHEQISTMLITLSLMQAQLKSPTSTIELMEARAKDLEKTLKKQANSIGDLLAGNSDNSENVESSESREQRAKQLLHEHNGLHVQFAGLNDMIGVMKGEKKLWDKQGQPVTSIDKAAFVISSKKSLVFHQGEYYLLNGEAPENFDELPQKVKDEAKRNFDQARPEITSLKRLVHHNKQLEEHDFSQRKEDLTQRSEIMQKEMLLLTNQLTKLQSSKANMEILIQQLDKQTSNVDTNTTPSVSIPTLKPTLSKGSKTTTNNNTAAYVQGYKHTLLLMRNNPTPDSVQRLRNFFMGPDGKTPVPSTIETILSSIKYGRPIPLQTMQNLLQNMNRLGLAMAGPNRRALQTPELIEEVNTAPSPFKRNLTPKPY</sequence>
<evidence type="ECO:0000259" key="3">
    <source>
        <dbReference type="Pfam" id="PF18641"/>
    </source>
</evidence>